<dbReference type="AlphaFoldDB" id="A0AAD1XBC9"/>
<organism evidence="2 3">
    <name type="scientific">Euplotes crassus</name>
    <dbReference type="NCBI Taxonomy" id="5936"/>
    <lineage>
        <taxon>Eukaryota</taxon>
        <taxon>Sar</taxon>
        <taxon>Alveolata</taxon>
        <taxon>Ciliophora</taxon>
        <taxon>Intramacronucleata</taxon>
        <taxon>Spirotrichea</taxon>
        <taxon>Hypotrichia</taxon>
        <taxon>Euplotida</taxon>
        <taxon>Euplotidae</taxon>
        <taxon>Moneuplotes</taxon>
    </lineage>
</organism>
<dbReference type="EMBL" id="CAMPGE010009162">
    <property type="protein sequence ID" value="CAI2368035.1"/>
    <property type="molecule type" value="Genomic_DNA"/>
</dbReference>
<gene>
    <name evidence="2" type="ORF">ECRASSUSDP1_LOCUS9324</name>
</gene>
<evidence type="ECO:0000313" key="3">
    <source>
        <dbReference type="Proteomes" id="UP001295684"/>
    </source>
</evidence>
<comment type="caution">
    <text evidence="2">The sequence shown here is derived from an EMBL/GenBank/DDBJ whole genome shotgun (WGS) entry which is preliminary data.</text>
</comment>
<feature type="compositionally biased region" description="Basic residues" evidence="1">
    <location>
        <begin position="181"/>
        <end position="190"/>
    </location>
</feature>
<dbReference type="Proteomes" id="UP001295684">
    <property type="component" value="Unassembled WGS sequence"/>
</dbReference>
<proteinExistence type="predicted"/>
<feature type="region of interest" description="Disordered" evidence="1">
    <location>
        <begin position="324"/>
        <end position="359"/>
    </location>
</feature>
<evidence type="ECO:0000313" key="2">
    <source>
        <dbReference type="EMBL" id="CAI2368035.1"/>
    </source>
</evidence>
<keyword evidence="3" id="KW-1185">Reference proteome</keyword>
<feature type="region of interest" description="Disordered" evidence="1">
    <location>
        <begin position="181"/>
        <end position="234"/>
    </location>
</feature>
<reference evidence="2" key="1">
    <citation type="submission" date="2023-07" db="EMBL/GenBank/DDBJ databases">
        <authorList>
            <consortium name="AG Swart"/>
            <person name="Singh M."/>
            <person name="Singh A."/>
            <person name="Seah K."/>
            <person name="Emmerich C."/>
        </authorList>
    </citation>
    <scope>NUCLEOTIDE SEQUENCE</scope>
    <source>
        <strain evidence="2">DP1</strain>
    </source>
</reference>
<evidence type="ECO:0000256" key="1">
    <source>
        <dbReference type="SAM" id="MobiDB-lite"/>
    </source>
</evidence>
<sequence length="359" mass="40999">MALEPVSELLKLKEGNIFAHLGLIRPGMNIGGKLNNTNVRRACNAAKRICRINKEASPQRIMKSTTVKNLTTISDLVKSPIKNRGHIKQALAMMGDRFHGTLRGQRMIKKALNLRDIELPLQTCEPENDDSSKLLEIDKFIKTYKKASSKKHKKTSLRDLIGDDIKRFKIHQRKISYFNKARRGLSKKSRPQAGSEEDEEELWKPKLPLIFKPDESDQSKSVNQTPNVSMTPKPRHFLITKNPDMSMKNLRSTNTSQTDIALSATSTSQTISSKVHLTPRKKMFLTKIDTGRHRKGLQSSYELEKVQEEIALMNLKVLDKIKESSRKKLLPTLSPNKRRRDRSQDKDVRRKLKNGSSDL</sequence>
<name>A0AAD1XBC9_EUPCR</name>
<protein>
    <submittedName>
        <fullName evidence="2">Uncharacterized protein</fullName>
    </submittedName>
</protein>
<accession>A0AAD1XBC9</accession>
<feature type="compositionally biased region" description="Polar residues" evidence="1">
    <location>
        <begin position="219"/>
        <end position="230"/>
    </location>
</feature>